<dbReference type="InterPro" id="IPR046532">
    <property type="entry name" value="DUF6597"/>
</dbReference>
<dbReference type="AlphaFoldDB" id="A0A2K1QDH1"/>
<dbReference type="RefSeq" id="WP_103058546.1">
    <property type="nucleotide sequence ID" value="NZ_BSOF01000026.1"/>
</dbReference>
<dbReference type="OrthoDB" id="9809338at2"/>
<dbReference type="EMBL" id="NWUO01000002">
    <property type="protein sequence ID" value="PNS13079.1"/>
    <property type="molecule type" value="Genomic_DNA"/>
</dbReference>
<evidence type="ECO:0000259" key="4">
    <source>
        <dbReference type="PROSITE" id="PS01124"/>
    </source>
</evidence>
<accession>A0A2K1QDH1</accession>
<dbReference type="GO" id="GO:0043565">
    <property type="term" value="F:sequence-specific DNA binding"/>
    <property type="evidence" value="ECO:0007669"/>
    <property type="project" value="InterPro"/>
</dbReference>
<keyword evidence="3" id="KW-0804">Transcription</keyword>
<evidence type="ECO:0000313" key="5">
    <source>
        <dbReference type="EMBL" id="PNS13079.1"/>
    </source>
</evidence>
<dbReference type="Pfam" id="PF12833">
    <property type="entry name" value="HTH_18"/>
    <property type="match status" value="1"/>
</dbReference>
<proteinExistence type="predicted"/>
<keyword evidence="6" id="KW-1185">Reference proteome</keyword>
<dbReference type="Gene3D" id="1.10.10.60">
    <property type="entry name" value="Homeodomain-like"/>
    <property type="match status" value="1"/>
</dbReference>
<dbReference type="Pfam" id="PF20240">
    <property type="entry name" value="DUF6597"/>
    <property type="match status" value="1"/>
</dbReference>
<dbReference type="PANTHER" id="PTHR46796">
    <property type="entry name" value="HTH-TYPE TRANSCRIPTIONAL ACTIVATOR RHAS-RELATED"/>
    <property type="match status" value="1"/>
</dbReference>
<dbReference type="InterPro" id="IPR018060">
    <property type="entry name" value="HTH_AraC"/>
</dbReference>
<reference evidence="6" key="1">
    <citation type="submission" date="2017-09" db="EMBL/GenBank/DDBJ databases">
        <authorList>
            <person name="Palmer M."/>
            <person name="Steenkamp E.T."/>
            <person name="Coetzee M.P."/>
            <person name="Avontuur J.R."/>
            <person name="Van Zyl E."/>
            <person name="Chan W.-Y."/>
            <person name="Blom J."/>
            <person name="Venter S.N."/>
        </authorList>
    </citation>
    <scope>NUCLEOTIDE SEQUENCE [LARGE SCALE GENOMIC DNA]</scope>
    <source>
        <strain evidence="6">QC88-366</strain>
    </source>
</reference>
<dbReference type="InterPro" id="IPR009057">
    <property type="entry name" value="Homeodomain-like_sf"/>
</dbReference>
<gene>
    <name evidence="5" type="ORF">COO59_03975</name>
</gene>
<organism evidence="5 6">
    <name type="scientific">Mixta theicola</name>
    <dbReference type="NCBI Taxonomy" id="1458355"/>
    <lineage>
        <taxon>Bacteria</taxon>
        <taxon>Pseudomonadati</taxon>
        <taxon>Pseudomonadota</taxon>
        <taxon>Gammaproteobacteria</taxon>
        <taxon>Enterobacterales</taxon>
        <taxon>Erwiniaceae</taxon>
        <taxon>Mixta</taxon>
    </lineage>
</organism>
<sequence>MLPTAQNKQVFSLQPEQPWFVLSASQKYSLMRSENQSVSHFYSFKVSRNAINTLAIPDGCVDILFDCNDSKPVARVCGSPLEAREVELIPGHDYFGVRFKPGALPAFLNLSAEELTDNEYSFLDVIPDGYEAFERIVSSSVLPHRIYLFNQYFNPDIVRSPCLVSQWAIDEIIRSRGCIRMDKLETLTGYTCRTIQRLFRQDTGMSPKAFSRIIRFQYALNTINKVSNITFCELALDLGFSDQSHFLREFKKLVSTTPLEYQRRITIESYNDRIRYH</sequence>
<dbReference type="Proteomes" id="UP000236345">
    <property type="component" value="Unassembled WGS sequence"/>
</dbReference>
<dbReference type="InterPro" id="IPR050204">
    <property type="entry name" value="AraC_XylS_family_regulators"/>
</dbReference>
<evidence type="ECO:0000313" key="6">
    <source>
        <dbReference type="Proteomes" id="UP000236345"/>
    </source>
</evidence>
<name>A0A2K1QDH1_9GAMM</name>
<feature type="domain" description="HTH araC/xylS-type" evidence="4">
    <location>
        <begin position="162"/>
        <end position="264"/>
    </location>
</feature>
<comment type="caution">
    <text evidence="5">The sequence shown here is derived from an EMBL/GenBank/DDBJ whole genome shotgun (WGS) entry which is preliminary data.</text>
</comment>
<dbReference type="PROSITE" id="PS01124">
    <property type="entry name" value="HTH_ARAC_FAMILY_2"/>
    <property type="match status" value="1"/>
</dbReference>
<evidence type="ECO:0000256" key="1">
    <source>
        <dbReference type="ARBA" id="ARBA00023015"/>
    </source>
</evidence>
<protein>
    <submittedName>
        <fullName evidence="5">AraC family transcriptional regulator</fullName>
    </submittedName>
</protein>
<evidence type="ECO:0000256" key="2">
    <source>
        <dbReference type="ARBA" id="ARBA00023125"/>
    </source>
</evidence>
<dbReference type="SMART" id="SM00342">
    <property type="entry name" value="HTH_ARAC"/>
    <property type="match status" value="1"/>
</dbReference>
<evidence type="ECO:0000256" key="3">
    <source>
        <dbReference type="ARBA" id="ARBA00023163"/>
    </source>
</evidence>
<dbReference type="SUPFAM" id="SSF46689">
    <property type="entry name" value="Homeodomain-like"/>
    <property type="match status" value="1"/>
</dbReference>
<keyword evidence="2" id="KW-0238">DNA-binding</keyword>
<keyword evidence="1" id="KW-0805">Transcription regulation</keyword>
<dbReference type="GO" id="GO:0003700">
    <property type="term" value="F:DNA-binding transcription factor activity"/>
    <property type="evidence" value="ECO:0007669"/>
    <property type="project" value="InterPro"/>
</dbReference>